<keyword evidence="3" id="KW-0274">FAD</keyword>
<comment type="caution">
    <text evidence="6">The sequence shown here is derived from an EMBL/GenBank/DDBJ whole genome shotgun (WGS) entry which is preliminary data.</text>
</comment>
<reference evidence="6 7" key="1">
    <citation type="journal article" date="2019" name="Int. J. Syst. Evol. Microbiol.">
        <title>The Global Catalogue of Microorganisms (GCM) 10K type strain sequencing project: providing services to taxonomists for standard genome sequencing and annotation.</title>
        <authorList>
            <consortium name="The Broad Institute Genomics Platform"/>
            <consortium name="The Broad Institute Genome Sequencing Center for Infectious Disease"/>
            <person name="Wu L."/>
            <person name="Ma J."/>
        </authorList>
    </citation>
    <scope>NUCLEOTIDE SEQUENCE [LARGE SCALE GENOMIC DNA]</scope>
    <source>
        <strain evidence="6 7">JCM 14942</strain>
    </source>
</reference>
<dbReference type="RefSeq" id="WP_141004212.1">
    <property type="nucleotide sequence ID" value="NZ_BAAAOR010000029.1"/>
</dbReference>
<dbReference type="Gene3D" id="3.50.50.60">
    <property type="entry name" value="FAD/NAD(P)-binding domain"/>
    <property type="match status" value="2"/>
</dbReference>
<evidence type="ECO:0000256" key="3">
    <source>
        <dbReference type="ARBA" id="ARBA00022827"/>
    </source>
</evidence>
<feature type="domain" description="FAD/NAD(P)-binding" evidence="5">
    <location>
        <begin position="4"/>
        <end position="294"/>
    </location>
</feature>
<evidence type="ECO:0000256" key="1">
    <source>
        <dbReference type="ARBA" id="ARBA00001974"/>
    </source>
</evidence>
<accession>A0ABN2B3C9</accession>
<gene>
    <name evidence="6" type="ORF">GCM10009788_39780</name>
</gene>
<dbReference type="InterPro" id="IPR016156">
    <property type="entry name" value="FAD/NAD-linked_Rdtase_dimer_sf"/>
</dbReference>
<dbReference type="InterPro" id="IPR023753">
    <property type="entry name" value="FAD/NAD-binding_dom"/>
</dbReference>
<comment type="cofactor">
    <cofactor evidence="1">
        <name>FAD</name>
        <dbReference type="ChEBI" id="CHEBI:57692"/>
    </cofactor>
</comment>
<keyword evidence="7" id="KW-1185">Reference proteome</keyword>
<evidence type="ECO:0000313" key="6">
    <source>
        <dbReference type="EMBL" id="GAA1532736.1"/>
    </source>
</evidence>
<dbReference type="PRINTS" id="PR00368">
    <property type="entry name" value="FADPNR"/>
</dbReference>
<protein>
    <submittedName>
        <fullName evidence="6">FAD-dependent oxidoreductase</fullName>
    </submittedName>
</protein>
<dbReference type="InterPro" id="IPR050446">
    <property type="entry name" value="FAD-oxidoreductase/Apoptosis"/>
</dbReference>
<keyword evidence="4" id="KW-0560">Oxidoreductase</keyword>
<dbReference type="SUPFAM" id="SSF55424">
    <property type="entry name" value="FAD/NAD-linked reductases, dimerisation (C-terminal) domain"/>
    <property type="match status" value="1"/>
</dbReference>
<dbReference type="EMBL" id="BAAAOR010000029">
    <property type="protein sequence ID" value="GAA1532736.1"/>
    <property type="molecule type" value="Genomic_DNA"/>
</dbReference>
<proteinExistence type="predicted"/>
<dbReference type="Pfam" id="PF07992">
    <property type="entry name" value="Pyr_redox_2"/>
    <property type="match status" value="1"/>
</dbReference>
<dbReference type="PRINTS" id="PR00469">
    <property type="entry name" value="PNDRDTASEII"/>
</dbReference>
<organism evidence="6 7">
    <name type="scientific">Nocardioides humi</name>
    <dbReference type="NCBI Taxonomy" id="449461"/>
    <lineage>
        <taxon>Bacteria</taxon>
        <taxon>Bacillati</taxon>
        <taxon>Actinomycetota</taxon>
        <taxon>Actinomycetes</taxon>
        <taxon>Propionibacteriales</taxon>
        <taxon>Nocardioidaceae</taxon>
        <taxon>Nocardioides</taxon>
    </lineage>
</organism>
<sequence>MPERIVVVGAGLAGASAAAELRKRGFTGELHLIGAEPHPPYTRPPLSKKALTDGPRDLTLPVARKLDARLHLGLSAAAVDLDEGSVRLDSGEPLSFDGLVVATGSAPVLLDRERFEGVLYLRTVEDGDRVRAAVRRPADRPLVILGAGLIGCEVASSARAAGHEVIMVDLVDPCTRAVGAFAAGYLRRLHERQGVGVVVGVTAESVRRAEGVSTVLLSDGSVLEAADVLVSVGSRPATGWLEGSGLRVADGVVCDAACVAGPGVVAAGDVARWQPAGSDRLVRLENWNNAAEQGRHAARSLLAQLAGTGAVPYAPVPWYWTEQHGVRLQVAGWLDPTVVPTVLEGALDEDSFLLEDPGRQFIVAANRPRQFNDWLGRAMEKEAARA</sequence>
<evidence type="ECO:0000256" key="4">
    <source>
        <dbReference type="ARBA" id="ARBA00023002"/>
    </source>
</evidence>
<dbReference type="PANTHER" id="PTHR43557:SF2">
    <property type="entry name" value="RIESKE DOMAIN-CONTAINING PROTEIN-RELATED"/>
    <property type="match status" value="1"/>
</dbReference>
<keyword evidence="2" id="KW-0285">Flavoprotein</keyword>
<evidence type="ECO:0000256" key="2">
    <source>
        <dbReference type="ARBA" id="ARBA00022630"/>
    </source>
</evidence>
<name>A0ABN2B3C9_9ACTN</name>
<dbReference type="Gene3D" id="3.30.390.30">
    <property type="match status" value="1"/>
</dbReference>
<dbReference type="InterPro" id="IPR036188">
    <property type="entry name" value="FAD/NAD-bd_sf"/>
</dbReference>
<evidence type="ECO:0000313" key="7">
    <source>
        <dbReference type="Proteomes" id="UP001500842"/>
    </source>
</evidence>
<dbReference type="PANTHER" id="PTHR43557">
    <property type="entry name" value="APOPTOSIS-INDUCING FACTOR 1"/>
    <property type="match status" value="1"/>
</dbReference>
<dbReference type="SUPFAM" id="SSF51905">
    <property type="entry name" value="FAD/NAD(P)-binding domain"/>
    <property type="match status" value="2"/>
</dbReference>
<dbReference type="Proteomes" id="UP001500842">
    <property type="component" value="Unassembled WGS sequence"/>
</dbReference>
<evidence type="ECO:0000259" key="5">
    <source>
        <dbReference type="Pfam" id="PF07992"/>
    </source>
</evidence>